<dbReference type="AlphaFoldDB" id="A0ABD2A0E1"/>
<proteinExistence type="predicted"/>
<dbReference type="Proteomes" id="UP001607302">
    <property type="component" value="Unassembled WGS sequence"/>
</dbReference>
<accession>A0ABD2A0E1</accession>
<comment type="caution">
    <text evidence="1">The sequence shown here is derived from an EMBL/GenBank/DDBJ whole genome shotgun (WGS) entry which is preliminary data.</text>
</comment>
<keyword evidence="2" id="KW-1185">Reference proteome</keyword>
<name>A0ABD2A0E1_VESSQ</name>
<reference evidence="1 2" key="1">
    <citation type="journal article" date="2024" name="Ann. Entomol. Soc. Am.">
        <title>Genomic analyses of the southern and eastern yellowjacket wasps (Hymenoptera: Vespidae) reveal evolutionary signatures of social life.</title>
        <authorList>
            <person name="Catto M.A."/>
            <person name="Caine P.B."/>
            <person name="Orr S.E."/>
            <person name="Hunt B.G."/>
            <person name="Goodisman M.A.D."/>
        </authorList>
    </citation>
    <scope>NUCLEOTIDE SEQUENCE [LARGE SCALE GENOMIC DNA]</scope>
    <source>
        <strain evidence="1">233</strain>
        <tissue evidence="1">Head and thorax</tissue>
    </source>
</reference>
<gene>
    <name evidence="1" type="ORF">V1478_016625</name>
</gene>
<evidence type="ECO:0000313" key="1">
    <source>
        <dbReference type="EMBL" id="KAL2714068.1"/>
    </source>
</evidence>
<organism evidence="1 2">
    <name type="scientific">Vespula squamosa</name>
    <name type="common">Southern yellow jacket</name>
    <name type="synonym">Wasp</name>
    <dbReference type="NCBI Taxonomy" id="30214"/>
    <lineage>
        <taxon>Eukaryota</taxon>
        <taxon>Metazoa</taxon>
        <taxon>Ecdysozoa</taxon>
        <taxon>Arthropoda</taxon>
        <taxon>Hexapoda</taxon>
        <taxon>Insecta</taxon>
        <taxon>Pterygota</taxon>
        <taxon>Neoptera</taxon>
        <taxon>Endopterygota</taxon>
        <taxon>Hymenoptera</taxon>
        <taxon>Apocrita</taxon>
        <taxon>Aculeata</taxon>
        <taxon>Vespoidea</taxon>
        <taxon>Vespidae</taxon>
        <taxon>Vespinae</taxon>
        <taxon>Vespula</taxon>
    </lineage>
</organism>
<protein>
    <submittedName>
        <fullName evidence="1">Uncharacterized protein</fullName>
    </submittedName>
</protein>
<dbReference type="EMBL" id="JAUDFV010000157">
    <property type="protein sequence ID" value="KAL2714068.1"/>
    <property type="molecule type" value="Genomic_DNA"/>
</dbReference>
<sequence>MNRQMENRIRHECVDKTFYGWLIRSNTRRRQHCLDGRFYDASVVGETRAVWRRSTRTLGCIRELRFSTACCFVLEGRFLCSLCLSRRLTSFILANKKTNRDLSENHYVNIRKITDNN</sequence>
<evidence type="ECO:0000313" key="2">
    <source>
        <dbReference type="Proteomes" id="UP001607302"/>
    </source>
</evidence>